<feature type="compositionally biased region" description="Basic and acidic residues" evidence="3">
    <location>
        <begin position="69"/>
        <end position="87"/>
    </location>
</feature>
<accession>K0SVY3</accession>
<dbReference type="GO" id="GO:0005737">
    <property type="term" value="C:cytoplasm"/>
    <property type="evidence" value="ECO:0007669"/>
    <property type="project" value="TreeGrafter"/>
</dbReference>
<dbReference type="Proteomes" id="UP000266841">
    <property type="component" value="Unassembled WGS sequence"/>
</dbReference>
<protein>
    <recommendedName>
        <fullName evidence="4">3'-5' exonuclease domain-containing protein</fullName>
    </recommendedName>
</protein>
<reference evidence="5 6" key="1">
    <citation type="journal article" date="2012" name="Genome Biol.">
        <title>Genome and low-iron response of an oceanic diatom adapted to chronic iron limitation.</title>
        <authorList>
            <person name="Lommer M."/>
            <person name="Specht M."/>
            <person name="Roy A.S."/>
            <person name="Kraemer L."/>
            <person name="Andreson R."/>
            <person name="Gutowska M.A."/>
            <person name="Wolf J."/>
            <person name="Bergner S.V."/>
            <person name="Schilhabel M.B."/>
            <person name="Klostermeier U.C."/>
            <person name="Beiko R.G."/>
            <person name="Rosenstiel P."/>
            <person name="Hippler M."/>
            <person name="Laroche J."/>
        </authorList>
    </citation>
    <scope>NUCLEOTIDE SEQUENCE [LARGE SCALE GENOMIC DNA]</scope>
    <source>
        <strain evidence="5 6">CCMP1005</strain>
    </source>
</reference>
<evidence type="ECO:0000256" key="3">
    <source>
        <dbReference type="SAM" id="MobiDB-lite"/>
    </source>
</evidence>
<dbReference type="GO" id="GO:0005634">
    <property type="term" value="C:nucleus"/>
    <property type="evidence" value="ECO:0007669"/>
    <property type="project" value="TreeGrafter"/>
</dbReference>
<evidence type="ECO:0000313" key="5">
    <source>
        <dbReference type="EMBL" id="EJK69590.1"/>
    </source>
</evidence>
<name>K0SVY3_THAOC</name>
<dbReference type="Gene3D" id="3.30.420.10">
    <property type="entry name" value="Ribonuclease H-like superfamily/Ribonuclease H"/>
    <property type="match status" value="1"/>
</dbReference>
<dbReference type="OrthoDB" id="47557at2759"/>
<feature type="compositionally biased region" description="Polar residues" evidence="3">
    <location>
        <begin position="10"/>
        <end position="22"/>
    </location>
</feature>
<dbReference type="GO" id="GO:0008408">
    <property type="term" value="F:3'-5' exonuclease activity"/>
    <property type="evidence" value="ECO:0007669"/>
    <property type="project" value="InterPro"/>
</dbReference>
<dbReference type="AlphaFoldDB" id="K0SVY3"/>
<organism evidence="5 6">
    <name type="scientific">Thalassiosira oceanica</name>
    <name type="common">Marine diatom</name>
    <dbReference type="NCBI Taxonomy" id="159749"/>
    <lineage>
        <taxon>Eukaryota</taxon>
        <taxon>Sar</taxon>
        <taxon>Stramenopiles</taxon>
        <taxon>Ochrophyta</taxon>
        <taxon>Bacillariophyta</taxon>
        <taxon>Coscinodiscophyceae</taxon>
        <taxon>Thalassiosirophycidae</taxon>
        <taxon>Thalassiosirales</taxon>
        <taxon>Thalassiosiraceae</taxon>
        <taxon>Thalassiosira</taxon>
    </lineage>
</organism>
<evidence type="ECO:0000256" key="2">
    <source>
        <dbReference type="ARBA" id="ARBA00022801"/>
    </source>
</evidence>
<sequence length="1161" mass="129510">MSGAGRRLGSKSSFKSTRNQTPAEKAAQNEKAQATKQKNRDARAEAERAKNKAYFLNSLAGGGKTNSSEARRNRADESAQQSSRERPPANVDDATQAHSASDSKDTEAGEVQCCTPANTCPCCAPVSRGPLDVSNSNNPASALGSNSVECIRVDNVSARPAIEITHRTISRRNDLHQATNVEANFDFDEEEAKKMGCDDLPDDKGGGVQQDYLEKLVEQLRLELNRGTKNREQQWLLCHLRANDWWIRQVDARRIAKKLRLKQFPKALYRDVYVWLPDVMWPGSSEKSEMMPCCPNCLTNERVAQHCFRDNHFGRLIIGLNTTYYTISRRYICYECQEASKRAKAAYATIAQQVDAHAAIDQIDDSSYTFMAWDNRIMHLYKYGRGARFPAFLTWRAGLDKTLLRMLPPLQDGGFRADRTSKMICELHSLAYDDACIEHEHEIQRLRSNPVAASNVYEPLGDFNDPRTWRGKIPTANYLVHARKLFFASIKAHLDKSVKQRGAEVLHWDVSYKEAKHLCRYRGKSIFKGLVTATNELGEVRIQFHVYTDSHEQMKSALDAFKKTTASLGLPAVRLFFTDNPKADQKFYQSQLPSLARQQMEFDEQCPQEESPAALPEYDFKSLCVRVVDSSNTNSRRDANDVVNALLEVVKDKRIGLDAEWEIRKEGGRRAGRGKINTIQIGYRNLSGKVNVLIFRTEKWTSLPNRLETLLLDNSITIAGNKVSGDLKYIGDDFNVQGIASVDQKSRPNVVNLAKLAKQRGIVADARAVGLKLLAEVLLKVRLDKSLQTCGFSGAQLTEDELKYVAIDGAVSLECLEELINMPDIYRYLEMQDILVGKKLDIVPMRGDTYRRGAVATVVDQLPVECPANIIPSHGSGSFVRAGDGCCVVQVESIYSPALVIPGYATADRKGRATLKDLGCSRIVIPIAYLREHNSFYKPPLSSGNEMDAAGVTQPTAAHVQEARVTQPTPTDIEEAGVNQPTHTDVEEAGVTQSIPADVEEDLNNGDDEVTDYNGYVSQFDDVMSGLDSSDIKLLEAAIFQTEEASVGQSFLHCPELGECLAPDRIQNRFSSVLGDIYHAMSRTKVPVKHEAKKAYFAALKNAFLIWNPRKLDQLKTSMRAQGKSDEEIEAMMYYNNRVFQSCVDRPAPASKGAVLQAPRC</sequence>
<gene>
    <name evidence="5" type="ORF">THAOC_09135</name>
</gene>
<feature type="region of interest" description="Disordered" evidence="3">
    <location>
        <begin position="1"/>
        <end position="105"/>
    </location>
</feature>
<keyword evidence="6" id="KW-1185">Reference proteome</keyword>
<dbReference type="InterPro" id="IPR036397">
    <property type="entry name" value="RNaseH_sf"/>
</dbReference>
<evidence type="ECO:0000256" key="1">
    <source>
        <dbReference type="ARBA" id="ARBA00022722"/>
    </source>
</evidence>
<dbReference type="InterPro" id="IPR012337">
    <property type="entry name" value="RNaseH-like_sf"/>
</dbReference>
<keyword evidence="1" id="KW-0540">Nuclease</keyword>
<dbReference type="InterPro" id="IPR051132">
    <property type="entry name" value="3-5_Exonuclease_domain"/>
</dbReference>
<dbReference type="PANTHER" id="PTHR13620">
    <property type="entry name" value="3-5 EXONUCLEASE"/>
    <property type="match status" value="1"/>
</dbReference>
<dbReference type="SUPFAM" id="SSF53098">
    <property type="entry name" value="Ribonuclease H-like"/>
    <property type="match status" value="1"/>
</dbReference>
<feature type="domain" description="3'-5' exonuclease" evidence="4">
    <location>
        <begin position="644"/>
        <end position="819"/>
    </location>
</feature>
<dbReference type="InterPro" id="IPR002562">
    <property type="entry name" value="3'-5'_exonuclease_dom"/>
</dbReference>
<dbReference type="PANTHER" id="PTHR13620:SF104">
    <property type="entry name" value="EXONUCLEASE 3'-5' DOMAIN-CONTAINING PROTEIN 2"/>
    <property type="match status" value="1"/>
</dbReference>
<evidence type="ECO:0000259" key="4">
    <source>
        <dbReference type="Pfam" id="PF01612"/>
    </source>
</evidence>
<dbReference type="Pfam" id="PF01612">
    <property type="entry name" value="DNA_pol_A_exo1"/>
    <property type="match status" value="1"/>
</dbReference>
<feature type="compositionally biased region" description="Basic and acidic residues" evidence="3">
    <location>
        <begin position="38"/>
        <end position="50"/>
    </location>
</feature>
<keyword evidence="2" id="KW-0378">Hydrolase</keyword>
<evidence type="ECO:0000313" key="6">
    <source>
        <dbReference type="Proteomes" id="UP000266841"/>
    </source>
</evidence>
<dbReference type="GO" id="GO:0006139">
    <property type="term" value="P:nucleobase-containing compound metabolic process"/>
    <property type="evidence" value="ECO:0007669"/>
    <property type="project" value="InterPro"/>
</dbReference>
<feature type="compositionally biased region" description="Low complexity" evidence="3">
    <location>
        <begin position="23"/>
        <end position="36"/>
    </location>
</feature>
<dbReference type="GO" id="GO:0003676">
    <property type="term" value="F:nucleic acid binding"/>
    <property type="evidence" value="ECO:0007669"/>
    <property type="project" value="InterPro"/>
</dbReference>
<proteinExistence type="predicted"/>
<comment type="caution">
    <text evidence="5">The sequence shown here is derived from an EMBL/GenBank/DDBJ whole genome shotgun (WGS) entry which is preliminary data.</text>
</comment>
<feature type="non-terminal residue" evidence="5">
    <location>
        <position position="1161"/>
    </location>
</feature>
<dbReference type="EMBL" id="AGNL01009855">
    <property type="protein sequence ID" value="EJK69590.1"/>
    <property type="molecule type" value="Genomic_DNA"/>
</dbReference>